<dbReference type="GO" id="GO:0043565">
    <property type="term" value="F:sequence-specific DNA binding"/>
    <property type="evidence" value="ECO:0007669"/>
    <property type="project" value="InterPro"/>
</dbReference>
<dbReference type="OrthoDB" id="9802388at2"/>
<dbReference type="Gene3D" id="1.10.10.60">
    <property type="entry name" value="Homeodomain-like"/>
    <property type="match status" value="1"/>
</dbReference>
<keyword evidence="3" id="KW-1185">Reference proteome</keyword>
<comment type="caution">
    <text evidence="2">The sequence shown here is derived from an EMBL/GenBank/DDBJ whole genome shotgun (WGS) entry which is preliminary data.</text>
</comment>
<organism evidence="2 3">
    <name type="scientific">Hyalangium minutum</name>
    <dbReference type="NCBI Taxonomy" id="394096"/>
    <lineage>
        <taxon>Bacteria</taxon>
        <taxon>Pseudomonadati</taxon>
        <taxon>Myxococcota</taxon>
        <taxon>Myxococcia</taxon>
        <taxon>Myxococcales</taxon>
        <taxon>Cystobacterineae</taxon>
        <taxon>Archangiaceae</taxon>
        <taxon>Hyalangium</taxon>
    </lineage>
</organism>
<gene>
    <name evidence="2" type="ORF">DB31_4545</name>
</gene>
<proteinExistence type="predicted"/>
<dbReference type="STRING" id="394096.DB31_4545"/>
<dbReference type="AlphaFoldDB" id="A0A085VZQ8"/>
<dbReference type="Pfam" id="PF02954">
    <property type="entry name" value="HTH_8"/>
    <property type="match status" value="1"/>
</dbReference>
<dbReference type="Proteomes" id="UP000028725">
    <property type="component" value="Unassembled WGS sequence"/>
</dbReference>
<protein>
    <submittedName>
        <fullName evidence="2">Response regulator of zinc sigma-54-dependent two-component system</fullName>
    </submittedName>
</protein>
<dbReference type="InterPro" id="IPR002197">
    <property type="entry name" value="HTH_Fis"/>
</dbReference>
<dbReference type="EMBL" id="JMCB01000026">
    <property type="protein sequence ID" value="KFE60921.1"/>
    <property type="molecule type" value="Genomic_DNA"/>
</dbReference>
<dbReference type="SUPFAM" id="SSF46689">
    <property type="entry name" value="Homeodomain-like"/>
    <property type="match status" value="1"/>
</dbReference>
<evidence type="ECO:0000259" key="1">
    <source>
        <dbReference type="Pfam" id="PF02954"/>
    </source>
</evidence>
<feature type="domain" description="DNA binding HTH" evidence="1">
    <location>
        <begin position="4"/>
        <end position="42"/>
    </location>
</feature>
<name>A0A085VZQ8_9BACT</name>
<dbReference type="PRINTS" id="PR01590">
    <property type="entry name" value="HTHFIS"/>
</dbReference>
<evidence type="ECO:0000313" key="3">
    <source>
        <dbReference type="Proteomes" id="UP000028725"/>
    </source>
</evidence>
<dbReference type="InterPro" id="IPR009057">
    <property type="entry name" value="Homeodomain-like_sf"/>
</dbReference>
<accession>A0A085VZQ8</accession>
<sequence length="49" mass="5877">MMQRLERQLIESTLRRYHYRKDHTAKALGLARSSLFKKLKQWGLGSEED</sequence>
<reference evidence="2 3" key="1">
    <citation type="submission" date="2014-04" db="EMBL/GenBank/DDBJ databases">
        <title>Genome assembly of Hyalangium minutum DSM 14724.</title>
        <authorList>
            <person name="Sharma G."/>
            <person name="Subramanian S."/>
        </authorList>
    </citation>
    <scope>NUCLEOTIDE SEQUENCE [LARGE SCALE GENOMIC DNA]</scope>
    <source>
        <strain evidence="2 3">DSM 14724</strain>
    </source>
</reference>
<evidence type="ECO:0000313" key="2">
    <source>
        <dbReference type="EMBL" id="KFE60921.1"/>
    </source>
</evidence>